<dbReference type="GeneID" id="110221849"/>
<accession>A0A6P5M1P1</accession>
<organism evidence="8 9">
    <name type="scientific">Phascolarctos cinereus</name>
    <name type="common">Koala</name>
    <dbReference type="NCBI Taxonomy" id="38626"/>
    <lineage>
        <taxon>Eukaryota</taxon>
        <taxon>Metazoa</taxon>
        <taxon>Chordata</taxon>
        <taxon>Craniata</taxon>
        <taxon>Vertebrata</taxon>
        <taxon>Euteleostomi</taxon>
        <taxon>Mammalia</taxon>
        <taxon>Metatheria</taxon>
        <taxon>Diprotodontia</taxon>
        <taxon>Phascolarctidae</taxon>
        <taxon>Phascolarctos</taxon>
    </lineage>
</organism>
<evidence type="ECO:0000256" key="6">
    <source>
        <dbReference type="ARBA" id="ARBA00023320"/>
    </source>
</evidence>
<dbReference type="KEGG" id="pcw:110221849"/>
<dbReference type="Proteomes" id="UP000515140">
    <property type="component" value="Unplaced"/>
</dbReference>
<protein>
    <submittedName>
        <fullName evidence="9">Neuropeptide W</fullName>
    </submittedName>
</protein>
<evidence type="ECO:0000256" key="5">
    <source>
        <dbReference type="ARBA" id="ARBA00022729"/>
    </source>
</evidence>
<keyword evidence="4" id="KW-0165">Cleavage on pair of basic residues</keyword>
<reference evidence="9" key="1">
    <citation type="submission" date="2025-08" db="UniProtKB">
        <authorList>
            <consortium name="RefSeq"/>
        </authorList>
    </citation>
    <scope>IDENTIFICATION</scope>
    <source>
        <tissue evidence="9">Spleen</tissue>
    </source>
</reference>
<evidence type="ECO:0000256" key="7">
    <source>
        <dbReference type="SAM" id="MobiDB-lite"/>
    </source>
</evidence>
<dbReference type="PANTHER" id="PTHR28553">
    <property type="entry name" value="NEUROPEPTIDE B"/>
    <property type="match status" value="1"/>
</dbReference>
<comment type="similarity">
    <text evidence="2">Belongs to the neuropeptide B/W family.</text>
</comment>
<feature type="region of interest" description="Disordered" evidence="7">
    <location>
        <begin position="15"/>
        <end position="68"/>
    </location>
</feature>
<keyword evidence="5" id="KW-0732">Signal</keyword>
<name>A0A6P5M1P1_PHACI</name>
<evidence type="ECO:0000256" key="3">
    <source>
        <dbReference type="ARBA" id="ARBA00022525"/>
    </source>
</evidence>
<dbReference type="InParanoid" id="A0A6P5M1P1"/>
<feature type="region of interest" description="Disordered" evidence="7">
    <location>
        <begin position="175"/>
        <end position="221"/>
    </location>
</feature>
<evidence type="ECO:0000256" key="1">
    <source>
        <dbReference type="ARBA" id="ARBA00004613"/>
    </source>
</evidence>
<dbReference type="Pfam" id="PF15180">
    <property type="entry name" value="NPBW"/>
    <property type="match status" value="1"/>
</dbReference>
<evidence type="ECO:0000256" key="2">
    <source>
        <dbReference type="ARBA" id="ARBA00005292"/>
    </source>
</evidence>
<dbReference type="GO" id="GO:0005576">
    <property type="term" value="C:extracellular region"/>
    <property type="evidence" value="ECO:0007669"/>
    <property type="project" value="UniProtKB-SubCell"/>
</dbReference>
<feature type="non-terminal residue" evidence="9">
    <location>
        <position position="1"/>
    </location>
</feature>
<dbReference type="AlphaFoldDB" id="A0A6P5M1P1"/>
<dbReference type="GO" id="GO:0007631">
    <property type="term" value="P:feeding behavior"/>
    <property type="evidence" value="ECO:0007669"/>
    <property type="project" value="TreeGrafter"/>
</dbReference>
<feature type="compositionally biased region" description="Low complexity" evidence="7">
    <location>
        <begin position="28"/>
        <end position="39"/>
    </location>
</feature>
<dbReference type="CTD" id="283869"/>
<dbReference type="PRINTS" id="PR01888">
    <property type="entry name" value="NROPEPTIDEBW"/>
</dbReference>
<dbReference type="PANTHER" id="PTHR28553:SF2">
    <property type="entry name" value="NEUROPEPTIDE W"/>
    <property type="match status" value="1"/>
</dbReference>
<evidence type="ECO:0000256" key="4">
    <source>
        <dbReference type="ARBA" id="ARBA00022685"/>
    </source>
</evidence>
<sequence>FQEAHSLTPCLRLLSNSPPVDPRDALISASSPSPTPGSSQAYPLQSPGESLAPLHTQGSTQVHPLPTQGIPRLHSCGTSWFRGGGSPVGVHPEPGSPVLGRGGAGALALLVGRTGLGPPTTLGVSWRSLLLLLLLSLPAGAWYKHVASPRYHTVGRASGLLMGLRRSPYMWRRTVASSPGQGNRDADRELSAWNNNPLPGPRCWRVSEEAPRRRSAGTAGS</sequence>
<dbReference type="GO" id="GO:0007218">
    <property type="term" value="P:neuropeptide signaling pathway"/>
    <property type="evidence" value="ECO:0007669"/>
    <property type="project" value="UniProtKB-KW"/>
</dbReference>
<comment type="subcellular location">
    <subcellularLocation>
        <location evidence="1">Secreted</location>
    </subcellularLocation>
</comment>
<gene>
    <name evidence="9" type="primary">NPW</name>
</gene>
<dbReference type="GO" id="GO:0001664">
    <property type="term" value="F:G protein-coupled receptor binding"/>
    <property type="evidence" value="ECO:0007669"/>
    <property type="project" value="InterPro"/>
</dbReference>
<keyword evidence="3" id="KW-0964">Secreted</keyword>
<proteinExistence type="inferred from homology"/>
<evidence type="ECO:0000313" key="8">
    <source>
        <dbReference type="Proteomes" id="UP000515140"/>
    </source>
</evidence>
<keyword evidence="8" id="KW-1185">Reference proteome</keyword>
<evidence type="ECO:0000313" key="9">
    <source>
        <dbReference type="RefSeq" id="XP_020862171.1"/>
    </source>
</evidence>
<dbReference type="RefSeq" id="XP_020862171.1">
    <property type="nucleotide sequence ID" value="XM_021006512.1"/>
</dbReference>
<dbReference type="InterPro" id="IPR013297">
    <property type="entry name" value="Neuropept_BW_pre"/>
</dbReference>
<keyword evidence="6 9" id="KW-0527">Neuropeptide</keyword>